<comment type="caution">
    <text evidence="5">The sequence shown here is derived from an EMBL/GenBank/DDBJ whole genome shotgun (WGS) entry which is preliminary data.</text>
</comment>
<keyword evidence="2" id="KW-0677">Repeat</keyword>
<sequence length="94" mass="9897">MSGTVTGPVPGARRTLACACSHLMAMAGTIILFFFSLLLFCSDALVSPGSSSNATVDELALLSFKSMFASEDVLASWNKSIHYCARSCLRSSAP</sequence>
<name>A0A6G1C5G7_9ORYZ</name>
<dbReference type="Pfam" id="PF08263">
    <property type="entry name" value="LRRNT_2"/>
    <property type="match status" value="1"/>
</dbReference>
<dbReference type="Proteomes" id="UP000479710">
    <property type="component" value="Unassembled WGS sequence"/>
</dbReference>
<dbReference type="AlphaFoldDB" id="A0A6G1C5G7"/>
<feature type="domain" description="Leucine-rich repeat-containing N-terminal plant-type" evidence="4">
    <location>
        <begin position="57"/>
        <end position="84"/>
    </location>
</feature>
<evidence type="ECO:0000259" key="4">
    <source>
        <dbReference type="Pfam" id="PF08263"/>
    </source>
</evidence>
<proteinExistence type="predicted"/>
<reference evidence="5 6" key="1">
    <citation type="submission" date="2019-11" db="EMBL/GenBank/DDBJ databases">
        <title>Whole genome sequence of Oryza granulata.</title>
        <authorList>
            <person name="Li W."/>
        </authorList>
    </citation>
    <scope>NUCLEOTIDE SEQUENCE [LARGE SCALE GENOMIC DNA]</scope>
    <source>
        <strain evidence="6">cv. Menghai</strain>
        <tissue evidence="5">Leaf</tissue>
    </source>
</reference>
<evidence type="ECO:0000256" key="1">
    <source>
        <dbReference type="ARBA" id="ARBA00022614"/>
    </source>
</evidence>
<keyword evidence="1" id="KW-0433">Leucine-rich repeat</keyword>
<evidence type="ECO:0000256" key="3">
    <source>
        <dbReference type="SAM" id="Phobius"/>
    </source>
</evidence>
<keyword evidence="3" id="KW-0812">Transmembrane</keyword>
<organism evidence="5 6">
    <name type="scientific">Oryza meyeriana var. granulata</name>
    <dbReference type="NCBI Taxonomy" id="110450"/>
    <lineage>
        <taxon>Eukaryota</taxon>
        <taxon>Viridiplantae</taxon>
        <taxon>Streptophyta</taxon>
        <taxon>Embryophyta</taxon>
        <taxon>Tracheophyta</taxon>
        <taxon>Spermatophyta</taxon>
        <taxon>Magnoliopsida</taxon>
        <taxon>Liliopsida</taxon>
        <taxon>Poales</taxon>
        <taxon>Poaceae</taxon>
        <taxon>BOP clade</taxon>
        <taxon>Oryzoideae</taxon>
        <taxon>Oryzeae</taxon>
        <taxon>Oryzinae</taxon>
        <taxon>Oryza</taxon>
        <taxon>Oryza meyeriana</taxon>
    </lineage>
</organism>
<evidence type="ECO:0000313" key="5">
    <source>
        <dbReference type="EMBL" id="KAF0895698.1"/>
    </source>
</evidence>
<keyword evidence="6" id="KW-1185">Reference proteome</keyword>
<dbReference type="InterPro" id="IPR013210">
    <property type="entry name" value="LRR_N_plant-typ"/>
</dbReference>
<evidence type="ECO:0000313" key="6">
    <source>
        <dbReference type="Proteomes" id="UP000479710"/>
    </source>
</evidence>
<protein>
    <recommendedName>
        <fullName evidence="4">Leucine-rich repeat-containing N-terminal plant-type domain-containing protein</fullName>
    </recommendedName>
</protein>
<keyword evidence="3" id="KW-1133">Transmembrane helix</keyword>
<feature type="transmembrane region" description="Helical" evidence="3">
    <location>
        <begin position="23"/>
        <end position="41"/>
    </location>
</feature>
<keyword evidence="3" id="KW-0472">Membrane</keyword>
<evidence type="ECO:0000256" key="2">
    <source>
        <dbReference type="ARBA" id="ARBA00022737"/>
    </source>
</evidence>
<gene>
    <name evidence="5" type="ORF">E2562_014317</name>
</gene>
<accession>A0A6G1C5G7</accession>
<dbReference type="EMBL" id="SPHZ02000010">
    <property type="protein sequence ID" value="KAF0895698.1"/>
    <property type="molecule type" value="Genomic_DNA"/>
</dbReference>